<keyword evidence="4" id="KW-0233">DNA recombination</keyword>
<dbReference type="InterPro" id="IPR050090">
    <property type="entry name" value="Tyrosine_recombinase_XerCD"/>
</dbReference>
<evidence type="ECO:0000256" key="2">
    <source>
        <dbReference type="ARBA" id="ARBA00022908"/>
    </source>
</evidence>
<evidence type="ECO:0000259" key="7">
    <source>
        <dbReference type="PROSITE" id="PS51898"/>
    </source>
</evidence>
<dbReference type="PANTHER" id="PTHR30349">
    <property type="entry name" value="PHAGE INTEGRASE-RELATED"/>
    <property type="match status" value="1"/>
</dbReference>
<evidence type="ECO:0000256" key="5">
    <source>
        <dbReference type="PROSITE-ProRule" id="PRU01248"/>
    </source>
</evidence>
<dbReference type="EMBL" id="PDEQ01000001">
    <property type="protein sequence ID" value="PEN15068.1"/>
    <property type="molecule type" value="Genomic_DNA"/>
</dbReference>
<dbReference type="PROSITE" id="PS51898">
    <property type="entry name" value="TYR_RECOMBINASE"/>
    <property type="match status" value="1"/>
</dbReference>
<dbReference type="PANTHER" id="PTHR30349:SF41">
    <property type="entry name" value="INTEGRASE_RECOMBINASE PROTEIN MJ0367-RELATED"/>
    <property type="match status" value="1"/>
</dbReference>
<dbReference type="InterPro" id="IPR010998">
    <property type="entry name" value="Integrase_recombinase_N"/>
</dbReference>
<feature type="domain" description="Tyr recombinase" evidence="7">
    <location>
        <begin position="112"/>
        <end position="326"/>
    </location>
</feature>
<keyword evidence="2" id="KW-0229">DNA integration</keyword>
<comment type="caution">
    <text evidence="9">The sequence shown here is derived from an EMBL/GenBank/DDBJ whole genome shotgun (WGS) entry which is preliminary data.</text>
</comment>
<dbReference type="InterPro" id="IPR044068">
    <property type="entry name" value="CB"/>
</dbReference>
<dbReference type="OrthoDB" id="1493636at2"/>
<dbReference type="Gene3D" id="1.10.150.130">
    <property type="match status" value="1"/>
</dbReference>
<dbReference type="PROSITE" id="PS51900">
    <property type="entry name" value="CB"/>
    <property type="match status" value="1"/>
</dbReference>
<comment type="similarity">
    <text evidence="1">Belongs to the 'phage' integrase family.</text>
</comment>
<gene>
    <name evidence="9" type="ORF">CRI94_01920</name>
</gene>
<evidence type="ECO:0000313" key="10">
    <source>
        <dbReference type="Proteomes" id="UP000220102"/>
    </source>
</evidence>
<feature type="compositionally biased region" description="Polar residues" evidence="6">
    <location>
        <begin position="105"/>
        <end position="116"/>
    </location>
</feature>
<dbReference type="AlphaFoldDB" id="A0A2A8D350"/>
<evidence type="ECO:0000259" key="8">
    <source>
        <dbReference type="PROSITE" id="PS51900"/>
    </source>
</evidence>
<proteinExistence type="inferred from homology"/>
<dbReference type="InterPro" id="IPR004107">
    <property type="entry name" value="Integrase_SAM-like_N"/>
</dbReference>
<feature type="region of interest" description="Disordered" evidence="6">
    <location>
        <begin position="94"/>
        <end position="122"/>
    </location>
</feature>
<dbReference type="InterPro" id="IPR011010">
    <property type="entry name" value="DNA_brk_join_enz"/>
</dbReference>
<evidence type="ECO:0000313" key="9">
    <source>
        <dbReference type="EMBL" id="PEN15068.1"/>
    </source>
</evidence>
<reference evidence="9 10" key="1">
    <citation type="submission" date="2017-10" db="EMBL/GenBank/DDBJ databases">
        <title>Draft genome of Longibacter Salinarum.</title>
        <authorList>
            <person name="Goh K.M."/>
            <person name="Shamsir M.S."/>
            <person name="Lim S.W."/>
        </authorList>
    </citation>
    <scope>NUCLEOTIDE SEQUENCE [LARGE SCALE GENOMIC DNA]</scope>
    <source>
        <strain evidence="9 10">KCTC 52045</strain>
    </source>
</reference>
<evidence type="ECO:0008006" key="11">
    <source>
        <dbReference type="Google" id="ProtNLM"/>
    </source>
</evidence>
<dbReference type="GO" id="GO:0006310">
    <property type="term" value="P:DNA recombination"/>
    <property type="evidence" value="ECO:0007669"/>
    <property type="project" value="UniProtKB-KW"/>
</dbReference>
<dbReference type="Gene3D" id="1.10.443.10">
    <property type="entry name" value="Intergrase catalytic core"/>
    <property type="match status" value="1"/>
</dbReference>
<evidence type="ECO:0000256" key="4">
    <source>
        <dbReference type="ARBA" id="ARBA00023172"/>
    </source>
</evidence>
<keyword evidence="3 5" id="KW-0238">DNA-binding</keyword>
<keyword evidence="10" id="KW-1185">Reference proteome</keyword>
<evidence type="ECO:0000256" key="6">
    <source>
        <dbReference type="SAM" id="MobiDB-lite"/>
    </source>
</evidence>
<accession>A0A2A8D350</accession>
<organism evidence="9 10">
    <name type="scientific">Longibacter salinarum</name>
    <dbReference type="NCBI Taxonomy" id="1850348"/>
    <lineage>
        <taxon>Bacteria</taxon>
        <taxon>Pseudomonadati</taxon>
        <taxon>Rhodothermota</taxon>
        <taxon>Rhodothermia</taxon>
        <taxon>Rhodothermales</taxon>
        <taxon>Salisaetaceae</taxon>
        <taxon>Longibacter</taxon>
    </lineage>
</organism>
<sequence length="326" mass="35923">MGGPVSLVESFVHQKESPHTRRAYRRDLRAFFGQTEVTKDLVCGVDHDDIDAFLARGESSGLAESTLRRRRSALRQFFDWLTAEGVVTSNPARHGRIRTPMARPASTSGQEKSSGPLSRDQAEKLVASIDGSTAVGRRNRALVMLVLHCALRRGELVRVNVDDFRLVGRYRILEIRDSESGSTSISGSDQTKSGHQDKIETLSGRAKVPEHVYRHVQAVRMDVDVRVGALFRSYSNRNRGARITGDSVYRVVRDAGQAIDIDALTPDRLRQTGLQLALESGATGDQVRAHGRYAASAPYSARHEERLRDSAADYVEVGENLSISGA</sequence>
<dbReference type="GO" id="GO:0003677">
    <property type="term" value="F:DNA binding"/>
    <property type="evidence" value="ECO:0007669"/>
    <property type="project" value="UniProtKB-UniRule"/>
</dbReference>
<dbReference type="RefSeq" id="WP_098073967.1">
    <property type="nucleotide sequence ID" value="NZ_PDEQ01000001.1"/>
</dbReference>
<dbReference type="Pfam" id="PF02899">
    <property type="entry name" value="Phage_int_SAM_1"/>
    <property type="match status" value="1"/>
</dbReference>
<feature type="domain" description="Core-binding (CB)" evidence="8">
    <location>
        <begin position="2"/>
        <end position="82"/>
    </location>
</feature>
<dbReference type="SUPFAM" id="SSF56349">
    <property type="entry name" value="DNA breaking-rejoining enzymes"/>
    <property type="match status" value="1"/>
</dbReference>
<dbReference type="Proteomes" id="UP000220102">
    <property type="component" value="Unassembled WGS sequence"/>
</dbReference>
<dbReference type="InterPro" id="IPR013762">
    <property type="entry name" value="Integrase-like_cat_sf"/>
</dbReference>
<protein>
    <recommendedName>
        <fullName evidence="11">Integrase</fullName>
    </recommendedName>
</protein>
<dbReference type="GO" id="GO:0015074">
    <property type="term" value="P:DNA integration"/>
    <property type="evidence" value="ECO:0007669"/>
    <property type="project" value="UniProtKB-KW"/>
</dbReference>
<evidence type="ECO:0000256" key="1">
    <source>
        <dbReference type="ARBA" id="ARBA00008857"/>
    </source>
</evidence>
<dbReference type="Pfam" id="PF00589">
    <property type="entry name" value="Phage_integrase"/>
    <property type="match status" value="1"/>
</dbReference>
<evidence type="ECO:0000256" key="3">
    <source>
        <dbReference type="ARBA" id="ARBA00023125"/>
    </source>
</evidence>
<dbReference type="InterPro" id="IPR002104">
    <property type="entry name" value="Integrase_catalytic"/>
</dbReference>
<name>A0A2A8D350_9BACT</name>